<protein>
    <submittedName>
        <fullName evidence="1">Uncharacterized protein</fullName>
    </submittedName>
</protein>
<proteinExistence type="predicted"/>
<name>A0AA40A6R8_9PEZI</name>
<dbReference type="Proteomes" id="UP001172101">
    <property type="component" value="Unassembled WGS sequence"/>
</dbReference>
<accession>A0AA40A6R8</accession>
<dbReference type="AlphaFoldDB" id="A0AA40A6R8"/>
<organism evidence="1 2">
    <name type="scientific">Lasiosphaeria miniovina</name>
    <dbReference type="NCBI Taxonomy" id="1954250"/>
    <lineage>
        <taxon>Eukaryota</taxon>
        <taxon>Fungi</taxon>
        <taxon>Dikarya</taxon>
        <taxon>Ascomycota</taxon>
        <taxon>Pezizomycotina</taxon>
        <taxon>Sordariomycetes</taxon>
        <taxon>Sordariomycetidae</taxon>
        <taxon>Sordariales</taxon>
        <taxon>Lasiosphaeriaceae</taxon>
        <taxon>Lasiosphaeria</taxon>
    </lineage>
</organism>
<evidence type="ECO:0000313" key="2">
    <source>
        <dbReference type="Proteomes" id="UP001172101"/>
    </source>
</evidence>
<keyword evidence="2" id="KW-1185">Reference proteome</keyword>
<gene>
    <name evidence="1" type="ORF">B0T26DRAFT_724305</name>
</gene>
<sequence>MLTPHSFEKALSAFGPWKAFAMATEQDSVSAYSGQFRPRDSGARHLARGMIGIVSSGAIRSGLPR</sequence>
<evidence type="ECO:0000313" key="1">
    <source>
        <dbReference type="EMBL" id="KAK0710191.1"/>
    </source>
</evidence>
<dbReference type="EMBL" id="JAUIRO010000006">
    <property type="protein sequence ID" value="KAK0710191.1"/>
    <property type="molecule type" value="Genomic_DNA"/>
</dbReference>
<dbReference type="RefSeq" id="XP_060293495.1">
    <property type="nucleotide sequence ID" value="XM_060442677.1"/>
</dbReference>
<reference evidence="1" key="1">
    <citation type="submission" date="2023-06" db="EMBL/GenBank/DDBJ databases">
        <title>Genome-scale phylogeny and comparative genomics of the fungal order Sordariales.</title>
        <authorList>
            <consortium name="Lawrence Berkeley National Laboratory"/>
            <person name="Hensen N."/>
            <person name="Bonometti L."/>
            <person name="Westerberg I."/>
            <person name="Brannstrom I.O."/>
            <person name="Guillou S."/>
            <person name="Cros-Aarteil S."/>
            <person name="Calhoun S."/>
            <person name="Haridas S."/>
            <person name="Kuo A."/>
            <person name="Mondo S."/>
            <person name="Pangilinan J."/>
            <person name="Riley R."/>
            <person name="LaButti K."/>
            <person name="Andreopoulos B."/>
            <person name="Lipzen A."/>
            <person name="Chen C."/>
            <person name="Yanf M."/>
            <person name="Daum C."/>
            <person name="Ng V."/>
            <person name="Clum A."/>
            <person name="Steindorff A."/>
            <person name="Ohm R."/>
            <person name="Martin F."/>
            <person name="Silar P."/>
            <person name="Natvig D."/>
            <person name="Lalanne C."/>
            <person name="Gautier V."/>
            <person name="Ament-velasquez S.L."/>
            <person name="Kruys A."/>
            <person name="Hutchinson M.I."/>
            <person name="Powell A.J."/>
            <person name="Barry K."/>
            <person name="Miller A.N."/>
            <person name="Grigoriev I.V."/>
            <person name="Debuchy R."/>
            <person name="Gladieux P."/>
            <person name="Thoren M.H."/>
            <person name="Johannesson H."/>
        </authorList>
    </citation>
    <scope>NUCLEOTIDE SEQUENCE</scope>
    <source>
        <strain evidence="1">SMH2392-1A</strain>
    </source>
</reference>
<dbReference type="GeneID" id="85325947"/>
<comment type="caution">
    <text evidence="1">The sequence shown here is derived from an EMBL/GenBank/DDBJ whole genome shotgun (WGS) entry which is preliminary data.</text>
</comment>